<comment type="caution">
    <text evidence="3">The sequence shown here is derived from an EMBL/GenBank/DDBJ whole genome shotgun (WGS) entry which is preliminary data.</text>
</comment>
<name>A0A1E8E234_9GAMM</name>
<evidence type="ECO:0000313" key="3">
    <source>
        <dbReference type="EMBL" id="OFE43670.1"/>
    </source>
</evidence>
<reference evidence="3 4" key="1">
    <citation type="submission" date="2016-10" db="EMBL/GenBank/DDBJ databases">
        <title>Genome of airborne Acinetobacter sp. 5-2Ac02 in the hospital environment: Species near to Acinetobacter towneri.</title>
        <authorList>
            <person name="Barbosa B."/>
            <person name="Fernandez-Garcia L."/>
            <person name="Gato E."/>
            <person name="Leao R."/>
            <person name="Albano R."/>
            <person name="Fernandez B."/>
            <person name="Fernandez-Cuenca F."/>
            <person name="Marques E."/>
            <person name="Tomas M."/>
        </authorList>
    </citation>
    <scope>NUCLEOTIDE SEQUENCE [LARGE SCALE GENOMIC DNA]</scope>
    <source>
        <strain evidence="3 4">5-2Ac02</strain>
    </source>
</reference>
<dbReference type="eggNOG" id="ENOG50331QV">
    <property type="taxonomic scope" value="Bacteria"/>
</dbReference>
<gene>
    <name evidence="3" type="ORF">BJN41_04740</name>
</gene>
<evidence type="ECO:0000259" key="2">
    <source>
        <dbReference type="Pfam" id="PF10881"/>
    </source>
</evidence>
<dbReference type="EMBL" id="MKQS01000009">
    <property type="protein sequence ID" value="OFE43670.1"/>
    <property type="molecule type" value="Genomic_DNA"/>
</dbReference>
<organism evidence="3 4">
    <name type="scientific">Acinetobacter towneri</name>
    <dbReference type="NCBI Taxonomy" id="202956"/>
    <lineage>
        <taxon>Bacteria</taxon>
        <taxon>Pseudomonadati</taxon>
        <taxon>Pseudomonadota</taxon>
        <taxon>Gammaproteobacteria</taxon>
        <taxon>Moraxellales</taxon>
        <taxon>Moraxellaceae</taxon>
        <taxon>Acinetobacter</taxon>
    </lineage>
</organism>
<feature type="domain" description="DUF2726" evidence="2">
    <location>
        <begin position="38"/>
        <end position="139"/>
    </location>
</feature>
<evidence type="ECO:0000256" key="1">
    <source>
        <dbReference type="SAM" id="Phobius"/>
    </source>
</evidence>
<sequence>MFESSQLTFLLIGSLASLALFILIFKPLFFPKKSFYSKPIMTAFERRMFMRLKQAFPEHHILAQVAFSALITNSHYKIRALFNRKVTDFVILNADMQVIAIIELDDPSHIGKEQEDAERDAMFHEAGYRVVRYTEIPSIRQLQSDLS</sequence>
<feature type="transmembrane region" description="Helical" evidence="1">
    <location>
        <begin position="6"/>
        <end position="25"/>
    </location>
</feature>
<accession>A0A1E8E234</accession>
<dbReference type="RefSeq" id="WP_070154074.1">
    <property type="nucleotide sequence ID" value="NZ_MKQS01000009.1"/>
</dbReference>
<dbReference type="Pfam" id="PF10881">
    <property type="entry name" value="DUF2726"/>
    <property type="match status" value="1"/>
</dbReference>
<dbReference type="Proteomes" id="UP000186931">
    <property type="component" value="Unassembled WGS sequence"/>
</dbReference>
<keyword evidence="1" id="KW-0472">Membrane</keyword>
<keyword evidence="1" id="KW-1133">Transmembrane helix</keyword>
<proteinExistence type="predicted"/>
<dbReference type="InterPro" id="IPR024402">
    <property type="entry name" value="DUF2726"/>
</dbReference>
<dbReference type="AlphaFoldDB" id="A0A1E8E234"/>
<dbReference type="STRING" id="202956.BJN41_04740"/>
<protein>
    <recommendedName>
        <fullName evidence="2">DUF2726 domain-containing protein</fullName>
    </recommendedName>
</protein>
<keyword evidence="1" id="KW-0812">Transmembrane</keyword>
<evidence type="ECO:0000313" key="4">
    <source>
        <dbReference type="Proteomes" id="UP000186931"/>
    </source>
</evidence>